<dbReference type="InterPro" id="IPR008638">
    <property type="entry name" value="FhaB/CdiA-like_TPS"/>
</dbReference>
<keyword evidence="1" id="KW-0732">Signal</keyword>
<dbReference type="Proteomes" id="UP000268857">
    <property type="component" value="Unassembled WGS sequence"/>
</dbReference>
<feature type="signal peptide" evidence="1">
    <location>
        <begin position="1"/>
        <end position="33"/>
    </location>
</feature>
<dbReference type="SUPFAM" id="SSF51126">
    <property type="entry name" value="Pectin lyase-like"/>
    <property type="match status" value="3"/>
</dbReference>
<dbReference type="Gene3D" id="2.160.20.10">
    <property type="entry name" value="Single-stranded right-handed beta-helix, Pectin lyase-like"/>
    <property type="match status" value="2"/>
</dbReference>
<feature type="chain" id="PRO_5019186889" description="Filamentous haemagglutinin FhaB/tRNA nuclease CdiA-like TPS domain-containing protein" evidence="1">
    <location>
        <begin position="34"/>
        <end position="925"/>
    </location>
</feature>
<evidence type="ECO:0000259" key="2">
    <source>
        <dbReference type="SMART" id="SM00912"/>
    </source>
</evidence>
<dbReference type="EMBL" id="RSCJ01000002">
    <property type="protein sequence ID" value="RUR85979.1"/>
    <property type="molecule type" value="Genomic_DNA"/>
</dbReference>
<dbReference type="SMART" id="SM00912">
    <property type="entry name" value="Haemagg_act"/>
    <property type="match status" value="1"/>
</dbReference>
<dbReference type="InterPro" id="IPR011050">
    <property type="entry name" value="Pectin_lyase_fold/virulence"/>
</dbReference>
<sequence>MAKVWQYKDWQMVLASTLAVSVTLIIPATDAFAQNITLDGSLGTAGTLTGPNYAIPQSVGQTAGNNLFHSFGKFNLNTNEAAIFQSADNIRNILSRVTGGTPSSIDGLIRTENSNVNFFLMNPSGIIFGRNARLDVSGSFVASTANAMQFGDRGFFSATSPETPSPLLTVNPSAFFFNQLQPGRIENKSTAPIGNNFSGLRVPDGRSLLLVGGDIAVDGGRLYALGGRVELAGIGGEGTVGLFANHSYLGLSFPGGVPRADVSITNGAQINVRSGGGGSIAINARNINISGGSTLSAGIQENSGLDDSQAGDITLDAHSTITVADGSAIENIILPRARGQGGNLTIKTGRLRIQEDSTVVRTDTEGQGNAGNLLVEADSVEIVGPAEVAITTRSPVLRAASTRNATGNGGNLTIKTKNLVVRNAQVSVSTFNTGNAGNLTVYASDSIELSGKTFDRRSGSILRNPAGLFSNVNAAEGKGGNITIKTNRLSISDGAKVQAATFGEDNEKVNRDFDGNAGNIEIHASDIDIFETANAKYSPAGIYAGAQVDDDQSKIPPKGKGGSITIETNRLRVRDGGRVTSFTQGIGNAGTLRINANQVEVYGRSGEFTSEISAAAEINPQAIYTDVKNPEILGSGGDLIINTNKLIVRDGGRVTVRNEGPKQAGNIEINAGSINLDNQGSITATSASGNGGNIKLKSRNLLLLRNNSQISTSAGNRQFGGDGGNIDIDAGFIVAIPKENSDITANAFSGEGGRVDIKTNGIFGIKPQERETQESDITASSELGVSGQVTINTLEVDPSRGLVQLPSNLVDASRQIAQGCTPKGRQTASRFIATGRGGLPLSPNEPLRGRAAIASWVTLPAQATDRQTNKLSASIKGQSDPSVTKSTPQIVEAQGWVLDPKGETHLVAQSPQMTYSMPSSISCSS</sequence>
<accession>A0A433NQB8</accession>
<dbReference type="OrthoDB" id="524782at2"/>
<protein>
    <recommendedName>
        <fullName evidence="2">Filamentous haemagglutinin FhaB/tRNA nuclease CdiA-like TPS domain-containing protein</fullName>
    </recommendedName>
</protein>
<feature type="domain" description="Filamentous haemagglutinin FhaB/tRNA nuclease CdiA-like TPS" evidence="2">
    <location>
        <begin position="45"/>
        <end position="151"/>
    </location>
</feature>
<evidence type="ECO:0000256" key="1">
    <source>
        <dbReference type="SAM" id="SignalP"/>
    </source>
</evidence>
<dbReference type="InterPro" id="IPR012334">
    <property type="entry name" value="Pectin_lyas_fold"/>
</dbReference>
<dbReference type="AlphaFoldDB" id="A0A433NQB8"/>
<proteinExistence type="predicted"/>
<evidence type="ECO:0000313" key="4">
    <source>
        <dbReference type="Proteomes" id="UP000268857"/>
    </source>
</evidence>
<evidence type="ECO:0000313" key="3">
    <source>
        <dbReference type="EMBL" id="RUR85979.1"/>
    </source>
</evidence>
<name>A0A433NQB8_CHLFR</name>
<dbReference type="RefSeq" id="WP_016877857.1">
    <property type="nucleotide sequence ID" value="NZ_AJLN01000134.1"/>
</dbReference>
<organism evidence="3 4">
    <name type="scientific">Chlorogloeopsis fritschii PCC 6912</name>
    <dbReference type="NCBI Taxonomy" id="211165"/>
    <lineage>
        <taxon>Bacteria</taxon>
        <taxon>Bacillati</taxon>
        <taxon>Cyanobacteriota</taxon>
        <taxon>Cyanophyceae</taxon>
        <taxon>Nostocales</taxon>
        <taxon>Chlorogloeopsidaceae</taxon>
        <taxon>Chlorogloeopsis</taxon>
    </lineage>
</organism>
<dbReference type="STRING" id="211165.GCA_000317285_05859"/>
<keyword evidence="4" id="KW-1185">Reference proteome</keyword>
<dbReference type="Pfam" id="PF05860">
    <property type="entry name" value="TPS"/>
    <property type="match status" value="1"/>
</dbReference>
<gene>
    <name evidence="3" type="ORF">PCC6912_08040</name>
</gene>
<comment type="caution">
    <text evidence="3">The sequence shown here is derived from an EMBL/GenBank/DDBJ whole genome shotgun (WGS) entry which is preliminary data.</text>
</comment>
<reference evidence="3 4" key="1">
    <citation type="journal article" date="2019" name="Genome Biol. Evol.">
        <title>Day and night: Metabolic profiles and evolutionary relationships of six axenic non-marine cyanobacteria.</title>
        <authorList>
            <person name="Will S.E."/>
            <person name="Henke P."/>
            <person name="Boedeker C."/>
            <person name="Huang S."/>
            <person name="Brinkmann H."/>
            <person name="Rohde M."/>
            <person name="Jarek M."/>
            <person name="Friedl T."/>
            <person name="Seufert S."/>
            <person name="Schumacher M."/>
            <person name="Overmann J."/>
            <person name="Neumann-Schaal M."/>
            <person name="Petersen J."/>
        </authorList>
    </citation>
    <scope>NUCLEOTIDE SEQUENCE [LARGE SCALE GENOMIC DNA]</scope>
    <source>
        <strain evidence="3 4">PCC 6912</strain>
    </source>
</reference>
<dbReference type="NCBIfam" id="TIGR01901">
    <property type="entry name" value="adhes_NPXG"/>
    <property type="match status" value="1"/>
</dbReference>